<dbReference type="Pfam" id="PF04610">
    <property type="entry name" value="TrbL"/>
    <property type="match status" value="1"/>
</dbReference>
<reference evidence="12 14" key="3">
    <citation type="submission" date="2017-12" db="EMBL/GenBank/DDBJ databases">
        <title>Rapid rising of carbapenem-resistant Enterobacteriaceae(CRE) and emergence of colistin resistance genemcr-1 in CRE in the hospital of Henan, China.</title>
        <authorList>
            <person name="Sun Q."/>
            <person name="Zhang R."/>
            <person name="Li Y."/>
            <person name="Shen Y."/>
            <person name="Zhang Y."/>
            <person name="Yang J."/>
            <person name="Shu L."/>
            <person name="Zhou H."/>
            <person name="Wang Y."/>
            <person name="Wang B."/>
            <person name="Shen Z."/>
        </authorList>
    </citation>
    <scope>NUCLEOTIDE SEQUENCE [LARGE SCALE GENOMIC DNA]</scope>
    <source>
        <strain evidence="12 14">3512</strain>
    </source>
</reference>
<dbReference type="Proteomes" id="UP001211064">
    <property type="component" value="Unassembled WGS sequence"/>
</dbReference>
<geneLocation type="plasmid" evidence="17">
    <name>pmty18780-5_incx3 dna</name>
</geneLocation>
<evidence type="ECO:0000313" key="17">
    <source>
        <dbReference type="Proteomes" id="UP000509260"/>
    </source>
</evidence>
<evidence type="ECO:0000313" key="6">
    <source>
        <dbReference type="EMBL" id="AKD43345.1"/>
    </source>
</evidence>
<dbReference type="EMBL" id="JANWOR010000831">
    <property type="protein sequence ID" value="MDA4181433.1"/>
    <property type="molecule type" value="Genomic_DNA"/>
</dbReference>
<dbReference type="Proteomes" id="UP000281521">
    <property type="component" value="Unassembled WGS sequence"/>
</dbReference>
<dbReference type="AlphaFoldDB" id="A0A0C5EQ18"/>
<dbReference type="Proteomes" id="UP000509260">
    <property type="component" value="Plasmid pMTY18780-5_IncX3"/>
</dbReference>
<organism evidence="11 16">
    <name type="scientific">Escherichia coli</name>
    <dbReference type="NCBI Taxonomy" id="562"/>
    <lineage>
        <taxon>Bacteria</taxon>
        <taxon>Pseudomonadati</taxon>
        <taxon>Pseudomonadota</taxon>
        <taxon>Gammaproteobacteria</taxon>
        <taxon>Enterobacterales</taxon>
        <taxon>Enterobacteriaceae</taxon>
        <taxon>Escherichia</taxon>
    </lineage>
</organism>
<keyword evidence="6" id="KW-0614">Plasmid</keyword>
<evidence type="ECO:0000313" key="11">
    <source>
        <dbReference type="EMBL" id="MQK25442.1"/>
    </source>
</evidence>
<dbReference type="EMBL" id="KT824791">
    <property type="protein sequence ID" value="ALG88228.1"/>
    <property type="molecule type" value="Genomic_DNA"/>
</dbReference>
<reference evidence="9" key="8">
    <citation type="submission" date="2024-02" db="EMBL/GenBank/DDBJ databases">
        <authorList>
            <consortium name="Clinical and Environmental Microbiology Branch: Whole genome sequencing antimicrobial resistance pathogens in the healthcare setting"/>
        </authorList>
    </citation>
    <scope>NUCLEOTIDE SEQUENCE</scope>
    <source>
        <strain evidence="9">2023CK-00345</strain>
    </source>
</reference>
<dbReference type="EMBL" id="RYCF01000043">
    <property type="protein sequence ID" value="MQK25442.1"/>
    <property type="molecule type" value="Genomic_DNA"/>
</dbReference>
<reference evidence="6" key="2">
    <citation type="journal article" date="2017" name="Microb. Drug Resist.">
        <title>Characterization of NDM-7 Carbapenemase-Producing Escherichia coli Isolates in the Arabian Peninsula.</title>
        <authorList>
            <person name="Pal T."/>
            <person name="Ghazawi A."/>
            <person name="Darwish D."/>
            <person name="Villa L."/>
            <person name="Carattoli A."/>
            <person name="Hashmey R."/>
            <person name="Aldeesi Z."/>
            <person name="Jamal W."/>
            <person name="Rotimi V."/>
            <person name="Al-Jardani A."/>
            <person name="Al-Abri S.S."/>
            <person name="Sonnevend A."/>
        </authorList>
    </citation>
    <scope>NUCLEOTIDE SEQUENCE</scope>
    <source>
        <strain evidence="6">OM26</strain>
        <plasmid evidence="6">pOM26-1</plasmid>
    </source>
</reference>
<feature type="transmembrane region" description="Helical" evidence="5">
    <location>
        <begin position="65"/>
        <end position="85"/>
    </location>
</feature>
<dbReference type="RefSeq" id="WP_000235886.1">
    <property type="nucleotide sequence ID" value="NZ_AP018141.1"/>
</dbReference>
<dbReference type="Proteomes" id="UP000359125">
    <property type="component" value="Unassembled WGS sequence"/>
</dbReference>
<evidence type="ECO:0000313" key="13">
    <source>
        <dbReference type="EMBL" id="VCZ29651.1"/>
    </source>
</evidence>
<gene>
    <name evidence="6" type="primary">pilX6</name>
    <name evidence="13" type="ORF">BANRA_05831</name>
    <name evidence="12" type="ORF">CWS33_23930</name>
    <name evidence="11" type="ORF">EIZ93_14180</name>
    <name evidence="10" type="ORF">NY836_29550</name>
    <name evidence="9" type="ORF">P6223_004230</name>
    <name evidence="7" type="ORF">pEC1929_0043</name>
    <name evidence="8" type="ORF">TUM18780_51020</name>
</gene>
<feature type="transmembrane region" description="Helical" evidence="5">
    <location>
        <begin position="229"/>
        <end position="250"/>
    </location>
</feature>
<accession>A0A0C5EQ18</accession>
<dbReference type="EMBL" id="KP776609">
    <property type="protein sequence ID" value="AKD43345.1"/>
    <property type="molecule type" value="Genomic_DNA"/>
</dbReference>
<dbReference type="GO" id="GO:0030255">
    <property type="term" value="P:protein secretion by the type IV secretion system"/>
    <property type="evidence" value="ECO:0007669"/>
    <property type="project" value="InterPro"/>
</dbReference>
<reference evidence="10" key="7">
    <citation type="submission" date="2022-08" db="EMBL/GenBank/DDBJ databases">
        <title>Genome sequencing of human pathogens.</title>
        <authorList>
            <person name="Cao X."/>
        </authorList>
    </citation>
    <scope>NUCLEOTIDE SEQUENCE</scope>
    <source>
        <strain evidence="10">EC16126</strain>
    </source>
</reference>
<reference evidence="8 17" key="6">
    <citation type="submission" date="2020-06" db="EMBL/GenBank/DDBJ databases">
        <title>Whole-genome sequencing of blaNDM-5 positive Escherichia coli isolated from a Japanese patient with no history of travel abroad.</title>
        <authorList>
            <person name="Ito Y."/>
            <person name="Aoki K."/>
            <person name="Nakayama N."/>
            <person name="Ohtsuka M."/>
            <person name="Ota M."/>
            <person name="Kaneko N."/>
            <person name="Yoshida M."/>
            <person name="Ishii Y."/>
            <person name="Tateda K."/>
            <person name="Matsuse H."/>
        </authorList>
    </citation>
    <scope>NUCLEOTIDE SEQUENCE [LARGE SCALE GENOMIC DNA]</scope>
    <source>
        <strain evidence="8 17">TUM18780</strain>
        <plasmid evidence="8">pMTY18780-5_IncX3</plasmid>
        <plasmid evidence="17">pmty18780-5_incx3 dna</plasmid>
    </source>
</reference>
<evidence type="ECO:0000256" key="1">
    <source>
        <dbReference type="ARBA" id="ARBA00004141"/>
    </source>
</evidence>
<dbReference type="Proteomes" id="UP000233549">
    <property type="component" value="Unassembled WGS sequence"/>
</dbReference>
<feature type="transmembrane region" description="Helical" evidence="5">
    <location>
        <begin position="189"/>
        <end position="208"/>
    </location>
</feature>
<evidence type="ECO:0000313" key="15">
    <source>
        <dbReference type="Proteomes" id="UP000281521"/>
    </source>
</evidence>
<evidence type="ECO:0000256" key="2">
    <source>
        <dbReference type="ARBA" id="ARBA00022692"/>
    </source>
</evidence>
<keyword evidence="4 5" id="KW-0472">Membrane</keyword>
<evidence type="ECO:0000313" key="12">
    <source>
        <dbReference type="EMBL" id="PKD86375.1"/>
    </source>
</evidence>
<protein>
    <submittedName>
        <fullName evidence="8">Pilus assembly protein</fullName>
    </submittedName>
    <submittedName>
        <fullName evidence="6">Putative TrbL/VirB6 plasmid conjugal transfer protein PilX6</fullName>
    </submittedName>
    <submittedName>
        <fullName evidence="7">Putative conjugal transfer protein</fullName>
    </submittedName>
    <submittedName>
        <fullName evidence="11">Type IV secretion system protein</fullName>
    </submittedName>
</protein>
<evidence type="ECO:0000313" key="14">
    <source>
        <dbReference type="Proteomes" id="UP000233549"/>
    </source>
</evidence>
<dbReference type="EMBL" id="AP023202">
    <property type="protein sequence ID" value="BCG39940.1"/>
    <property type="molecule type" value="Genomic_DNA"/>
</dbReference>
<dbReference type="InterPro" id="IPR007688">
    <property type="entry name" value="Conjugal_tfr_TrbL/VirB6"/>
</dbReference>
<evidence type="ECO:0000313" key="16">
    <source>
        <dbReference type="Proteomes" id="UP000359125"/>
    </source>
</evidence>
<keyword evidence="3 5" id="KW-1133">Transmembrane helix</keyword>
<feature type="transmembrane region" description="Helical" evidence="5">
    <location>
        <begin position="166"/>
        <end position="183"/>
    </location>
</feature>
<evidence type="ECO:0000256" key="4">
    <source>
        <dbReference type="ARBA" id="ARBA00023136"/>
    </source>
</evidence>
<reference evidence="13 15" key="4">
    <citation type="submission" date="2018-10" db="EMBL/GenBank/DDBJ databases">
        <authorList>
            <person name="Noll B N."/>
        </authorList>
    </citation>
    <scope>NUCLEOTIDE SEQUENCE [LARGE SCALE GENOMIC DNA]</scope>
    <source>
        <strain evidence="13">Ecoli022</strain>
    </source>
</reference>
<feature type="transmembrane region" description="Helical" evidence="5">
    <location>
        <begin position="136"/>
        <end position="159"/>
    </location>
</feature>
<evidence type="ECO:0000256" key="5">
    <source>
        <dbReference type="SAM" id="Phobius"/>
    </source>
</evidence>
<dbReference type="EMBL" id="UWXJ01000006">
    <property type="protein sequence ID" value="VCZ29651.1"/>
    <property type="molecule type" value="Genomic_DNA"/>
</dbReference>
<dbReference type="GO" id="GO:0016020">
    <property type="term" value="C:membrane"/>
    <property type="evidence" value="ECO:0007669"/>
    <property type="project" value="UniProtKB-SubCell"/>
</dbReference>
<feature type="transmembrane region" description="Helical" evidence="5">
    <location>
        <begin position="36"/>
        <end position="53"/>
    </location>
</feature>
<evidence type="ECO:0000313" key="7">
    <source>
        <dbReference type="EMBL" id="ALG88228.1"/>
    </source>
</evidence>
<evidence type="ECO:0000256" key="3">
    <source>
        <dbReference type="ARBA" id="ARBA00022989"/>
    </source>
</evidence>
<dbReference type="EMBL" id="PITP01000036">
    <property type="protein sequence ID" value="PKD86375.1"/>
    <property type="molecule type" value="Genomic_DNA"/>
</dbReference>
<name>A0A0C5EQ18_ECOLX</name>
<geneLocation type="plasmid" evidence="7">
    <name>pEc1929</name>
</geneLocation>
<feature type="transmembrane region" description="Helical" evidence="5">
    <location>
        <begin position="262"/>
        <end position="283"/>
    </location>
</feature>
<evidence type="ECO:0000313" key="10">
    <source>
        <dbReference type="EMBL" id="MDA4181433.1"/>
    </source>
</evidence>
<sequence length="351" mass="37661">MATSRYFQAAHDVIVKTLDQSLTGQLDNFSSIASQLGKYGISIYILWYAYTTIVGKQKTAVQDFLWNLCRFWLILVFVKNMGGWLDSATQAIDGLKETFAGGDPWKWVDELWEKVQQVAAYLMSKDTSKYVKTDGAIASLLTYAGGIIALLLTSIVYLAAEVTIKILTITAPLFIICLSFGFLRQMFNSWLQLIFSSCFIFLFCGLAIKAGMTFLNGILTISIANADELNLISTGAQAGVAGAFMAWIIWQAKTYASQLAGVGVEGAMQGAAAMGIGAGVFGASRMGRNLLGMGKNAGIGAWKGVRRQDGGFNQSPGVSGKLGNLTGQGVNIGAKRLRQAAIDAAKKKYGG</sequence>
<geneLocation type="plasmid" evidence="6">
    <name>pOM26-1</name>
</geneLocation>
<keyword evidence="2 5" id="KW-0812">Transmembrane</keyword>
<evidence type="ECO:0000313" key="8">
    <source>
        <dbReference type="EMBL" id="BCG39940.1"/>
    </source>
</evidence>
<geneLocation type="plasmid" evidence="8">
    <name>pMTY18780-5_IncX3</name>
</geneLocation>
<dbReference type="PATRIC" id="fig|562.7071.peg.5261"/>
<proteinExistence type="predicted"/>
<reference evidence="7" key="1">
    <citation type="submission" date="2015-09" db="EMBL/GenBank/DDBJ databases">
        <title>Infection and Dissemination of NDM-5 Producing Escherichia coli in China.</title>
        <authorList>
            <person name="Chen D."/>
            <person name="Gong L."/>
            <person name="Walsh T."/>
            <person name="Lan R."/>
            <person name="Wang T."/>
            <person name="Zhang J."/>
            <person name="Mai W."/>
            <person name="Ni N."/>
            <person name="Lu J."/>
            <person name="Xu J."/>
            <person name="Li J."/>
        </authorList>
    </citation>
    <scope>NUCLEOTIDE SEQUENCE</scope>
    <source>
        <strain evidence="7">1929</strain>
        <plasmid evidence="7">pEc1929</plasmid>
    </source>
</reference>
<comment type="subcellular location">
    <subcellularLocation>
        <location evidence="1">Membrane</location>
        <topology evidence="1">Multi-pass membrane protein</topology>
    </subcellularLocation>
</comment>
<reference evidence="11 16" key="5">
    <citation type="journal article" date="2019" name="Environ. Health Perspect.">
        <title>Inter-host Transmission of Carbapenemase-Producing Escherichia coli among Humans and Backyard Animals.</title>
        <authorList>
            <person name="Li J."/>
            <person name="Bi Z."/>
            <person name="Ma S."/>
            <person name="Chen B."/>
            <person name="Cai C."/>
            <person name="He J."/>
            <person name="Schwarz S."/>
            <person name="Sun C."/>
            <person name="Zhou Y."/>
            <person name="Yin J."/>
            <person name="Hulth A."/>
            <person name="Wang Y."/>
            <person name="Shen Z."/>
            <person name="Wang S."/>
            <person name="Wu C."/>
            <person name="Nilsson L.E."/>
            <person name="Walsh T.R."/>
            <person name="Borjesson S."/>
            <person name="Shen J."/>
            <person name="Sun Q."/>
            <person name="Wang Y."/>
        </authorList>
    </citation>
    <scope>NUCLEOTIDE SEQUENCE [LARGE SCALE GENOMIC DNA]</scope>
    <source>
        <strain evidence="11 16">A016f</strain>
    </source>
</reference>
<evidence type="ECO:0000313" key="9">
    <source>
        <dbReference type="EMBL" id="EMM0027574.1"/>
    </source>
</evidence>
<dbReference type="EMBL" id="ABLFQU030000052">
    <property type="protein sequence ID" value="EMM0027574.1"/>
    <property type="molecule type" value="Genomic_DNA"/>
</dbReference>